<feature type="region of interest" description="Disordered" evidence="12">
    <location>
        <begin position="34"/>
        <end position="92"/>
    </location>
</feature>
<dbReference type="Pfam" id="PF11221">
    <property type="entry name" value="Med21"/>
    <property type="match status" value="1"/>
</dbReference>
<comment type="function">
    <text evidence="9 10">Component of the Mediator complex, a coactivator involved in the regulated transcription of nearly all RNA polymerase II-dependent genes. Mediator functions as a bridge to convey information from gene-specific regulatory proteins to the basal RNA polymerase II transcription machinery. Mediator is recruited to promoters by direct interactions with regulatory proteins and serves as a scaffold for the assembly of a functional preinitiation complex with RNA polymerase II and the general transcription factors.</text>
</comment>
<name>A0A6A6B0X4_9PEZI</name>
<dbReference type="GO" id="GO:0016592">
    <property type="term" value="C:mediator complex"/>
    <property type="evidence" value="ECO:0007669"/>
    <property type="project" value="UniProtKB-UniRule"/>
</dbReference>
<organism evidence="13 14">
    <name type="scientific">Aplosporella prunicola CBS 121167</name>
    <dbReference type="NCBI Taxonomy" id="1176127"/>
    <lineage>
        <taxon>Eukaryota</taxon>
        <taxon>Fungi</taxon>
        <taxon>Dikarya</taxon>
        <taxon>Ascomycota</taxon>
        <taxon>Pezizomycotina</taxon>
        <taxon>Dothideomycetes</taxon>
        <taxon>Dothideomycetes incertae sedis</taxon>
        <taxon>Botryosphaeriales</taxon>
        <taxon>Aplosporellaceae</taxon>
        <taxon>Aplosporella</taxon>
    </lineage>
</organism>
<evidence type="ECO:0000256" key="5">
    <source>
        <dbReference type="ARBA" id="ARBA00023015"/>
    </source>
</evidence>
<gene>
    <name evidence="13" type="ORF">K452DRAFT_237064</name>
</gene>
<sequence length="166" mass="18033">MADILTQLQDALDILLQQFYASLVYTSTRHPYADIPGQPHDADRDLNSSNNANQSGGDGQQQPGNVADAGGAAGALTERPRSPPPDPSFTATQHEIAQDVVLNMARIGALIDRLPGIGSSEREQVDRMAELDRQLREVEAERAEAVGEKERLVALLDERIVGVRRP</sequence>
<keyword evidence="11" id="KW-0175">Coiled coil</keyword>
<evidence type="ECO:0000256" key="3">
    <source>
        <dbReference type="ARBA" id="ARBA00011837"/>
    </source>
</evidence>
<evidence type="ECO:0000256" key="9">
    <source>
        <dbReference type="ARBA" id="ARBA00025687"/>
    </source>
</evidence>
<evidence type="ECO:0000256" key="8">
    <source>
        <dbReference type="ARBA" id="ARBA00023242"/>
    </source>
</evidence>
<dbReference type="EMBL" id="ML995514">
    <property type="protein sequence ID" value="KAF2136677.1"/>
    <property type="molecule type" value="Genomic_DNA"/>
</dbReference>
<dbReference type="InterPro" id="IPR037212">
    <property type="entry name" value="Med7/Med21-like"/>
</dbReference>
<evidence type="ECO:0000313" key="13">
    <source>
        <dbReference type="EMBL" id="KAF2136677.1"/>
    </source>
</evidence>
<feature type="coiled-coil region" evidence="11">
    <location>
        <begin position="121"/>
        <end position="155"/>
    </location>
</feature>
<dbReference type="PANTHER" id="PTHR13381:SF0">
    <property type="entry name" value="MEDIATOR OF RNA POLYMERASE II TRANSCRIPTION SUBUNIT 21"/>
    <property type="match status" value="1"/>
</dbReference>
<keyword evidence="8 10" id="KW-0539">Nucleus</keyword>
<evidence type="ECO:0000256" key="11">
    <source>
        <dbReference type="SAM" id="Coils"/>
    </source>
</evidence>
<dbReference type="RefSeq" id="XP_033392395.1">
    <property type="nucleotide sequence ID" value="XM_033537557.1"/>
</dbReference>
<dbReference type="AlphaFoldDB" id="A0A6A6B0X4"/>
<proteinExistence type="inferred from homology"/>
<dbReference type="GeneID" id="54295053"/>
<dbReference type="OrthoDB" id="526653at2759"/>
<keyword evidence="14" id="KW-1185">Reference proteome</keyword>
<feature type="compositionally biased region" description="Polar residues" evidence="12">
    <location>
        <begin position="47"/>
        <end position="64"/>
    </location>
</feature>
<keyword evidence="6 10" id="KW-0010">Activator</keyword>
<evidence type="ECO:0000256" key="6">
    <source>
        <dbReference type="ARBA" id="ARBA00023159"/>
    </source>
</evidence>
<accession>A0A6A6B0X4</accession>
<dbReference type="GO" id="GO:0003712">
    <property type="term" value="F:transcription coregulator activity"/>
    <property type="evidence" value="ECO:0007669"/>
    <property type="project" value="TreeGrafter"/>
</dbReference>
<dbReference type="Proteomes" id="UP000799438">
    <property type="component" value="Unassembled WGS sequence"/>
</dbReference>
<protein>
    <recommendedName>
        <fullName evidence="4 10">Mediator of RNA polymerase II transcription subunit 21</fullName>
    </recommendedName>
</protein>
<evidence type="ECO:0000256" key="12">
    <source>
        <dbReference type="SAM" id="MobiDB-lite"/>
    </source>
</evidence>
<evidence type="ECO:0000256" key="1">
    <source>
        <dbReference type="ARBA" id="ARBA00004123"/>
    </source>
</evidence>
<keyword evidence="7 10" id="KW-0804">Transcription</keyword>
<comment type="subunit">
    <text evidence="3 10">Component of the Mediator complex.</text>
</comment>
<evidence type="ECO:0000256" key="2">
    <source>
        <dbReference type="ARBA" id="ARBA00005770"/>
    </source>
</evidence>
<dbReference type="SUPFAM" id="SSF140718">
    <property type="entry name" value="Mediator hinge subcomplex-like"/>
    <property type="match status" value="1"/>
</dbReference>
<comment type="subcellular location">
    <subcellularLocation>
        <location evidence="1 10">Nucleus</location>
    </subcellularLocation>
</comment>
<reference evidence="13" key="1">
    <citation type="journal article" date="2020" name="Stud. Mycol.">
        <title>101 Dothideomycetes genomes: a test case for predicting lifestyles and emergence of pathogens.</title>
        <authorList>
            <person name="Haridas S."/>
            <person name="Albert R."/>
            <person name="Binder M."/>
            <person name="Bloem J."/>
            <person name="Labutti K."/>
            <person name="Salamov A."/>
            <person name="Andreopoulos B."/>
            <person name="Baker S."/>
            <person name="Barry K."/>
            <person name="Bills G."/>
            <person name="Bluhm B."/>
            <person name="Cannon C."/>
            <person name="Castanera R."/>
            <person name="Culley D."/>
            <person name="Daum C."/>
            <person name="Ezra D."/>
            <person name="Gonzalez J."/>
            <person name="Henrissat B."/>
            <person name="Kuo A."/>
            <person name="Liang C."/>
            <person name="Lipzen A."/>
            <person name="Lutzoni F."/>
            <person name="Magnuson J."/>
            <person name="Mondo S."/>
            <person name="Nolan M."/>
            <person name="Ohm R."/>
            <person name="Pangilinan J."/>
            <person name="Park H.-J."/>
            <person name="Ramirez L."/>
            <person name="Alfaro M."/>
            <person name="Sun H."/>
            <person name="Tritt A."/>
            <person name="Yoshinaga Y."/>
            <person name="Zwiers L.-H."/>
            <person name="Turgeon B."/>
            <person name="Goodwin S."/>
            <person name="Spatafora J."/>
            <person name="Crous P."/>
            <person name="Grigoriev I."/>
        </authorList>
    </citation>
    <scope>NUCLEOTIDE SEQUENCE</scope>
    <source>
        <strain evidence="13">CBS 121167</strain>
    </source>
</reference>
<dbReference type="InterPro" id="IPR021384">
    <property type="entry name" value="Mediator_Med21"/>
</dbReference>
<keyword evidence="5 10" id="KW-0805">Transcription regulation</keyword>
<dbReference type="Gene3D" id="6.10.280.10">
    <property type="entry name" value="Mediator complex, subunit Med21"/>
    <property type="match status" value="1"/>
</dbReference>
<comment type="similarity">
    <text evidence="2 10">Belongs to the Mediator complex subunit 21 family.</text>
</comment>
<dbReference type="PANTHER" id="PTHR13381">
    <property type="entry name" value="RNA POLYMERASE II HOLOENZYME COMPONENT SRB7"/>
    <property type="match status" value="1"/>
</dbReference>
<evidence type="ECO:0000256" key="7">
    <source>
        <dbReference type="ARBA" id="ARBA00023163"/>
    </source>
</evidence>
<evidence type="ECO:0000313" key="14">
    <source>
        <dbReference type="Proteomes" id="UP000799438"/>
    </source>
</evidence>
<evidence type="ECO:0000256" key="10">
    <source>
        <dbReference type="RuleBase" id="RU366036"/>
    </source>
</evidence>
<dbReference type="GO" id="GO:0006357">
    <property type="term" value="P:regulation of transcription by RNA polymerase II"/>
    <property type="evidence" value="ECO:0007669"/>
    <property type="project" value="TreeGrafter"/>
</dbReference>
<evidence type="ECO:0000256" key="4">
    <source>
        <dbReference type="ARBA" id="ARBA00019691"/>
    </source>
</evidence>